<evidence type="ECO:0000256" key="1">
    <source>
        <dbReference type="ARBA" id="ARBA00023015"/>
    </source>
</evidence>
<keyword evidence="4" id="KW-0472">Membrane</keyword>
<dbReference type="InterPro" id="IPR000792">
    <property type="entry name" value="Tscrpt_reg_LuxR_C"/>
</dbReference>
<dbReference type="Proteomes" id="UP001320544">
    <property type="component" value="Chromosome"/>
</dbReference>
<dbReference type="CDD" id="cd06170">
    <property type="entry name" value="LuxR_C_like"/>
    <property type="match status" value="1"/>
</dbReference>
<dbReference type="PRINTS" id="PR00038">
    <property type="entry name" value="HTHLUXR"/>
</dbReference>
<evidence type="ECO:0000259" key="5">
    <source>
        <dbReference type="PROSITE" id="PS50043"/>
    </source>
</evidence>
<accession>A0ABN6MFJ3</accession>
<dbReference type="RefSeq" id="WP_102377770.1">
    <property type="nucleotide sequence ID" value="NZ_AP025577.1"/>
</dbReference>
<dbReference type="PANTHER" id="PTHR44688:SF16">
    <property type="entry name" value="DNA-BINDING TRANSCRIPTIONAL ACTIVATOR DEVR_DOSR"/>
    <property type="match status" value="1"/>
</dbReference>
<evidence type="ECO:0000256" key="2">
    <source>
        <dbReference type="ARBA" id="ARBA00023125"/>
    </source>
</evidence>
<gene>
    <name evidence="6" type="ORF">CE91St30_20930</name>
</gene>
<dbReference type="PROSITE" id="PS50043">
    <property type="entry name" value="HTH_LUXR_2"/>
    <property type="match status" value="1"/>
</dbReference>
<keyword evidence="2" id="KW-0238">DNA-binding</keyword>
<evidence type="ECO:0000313" key="7">
    <source>
        <dbReference type="Proteomes" id="UP001320544"/>
    </source>
</evidence>
<sequence length="200" mass="21879">MRAKGGLVMDWMSVVAVIGGVGVLFVACCVAIAQAAFSETMSRTKLQVAIFYGTVFAVALFGCLAITQAADTGAASVFSLALCAVSLFVGWHLSRAWRLNEDVEIASLNELRRFVETHQNVEDSLEERCARTARDYDLTRREEAILNLLLEGKTRSEIARELVVSDNTVKTHIRNLYRKMGVSGKDELADAMVERCGNAG</sequence>
<dbReference type="Pfam" id="PF00196">
    <property type="entry name" value="GerE"/>
    <property type="match status" value="1"/>
</dbReference>
<protein>
    <recommendedName>
        <fullName evidence="5">HTH luxR-type domain-containing protein</fullName>
    </recommendedName>
</protein>
<proteinExistence type="predicted"/>
<reference evidence="6 7" key="1">
    <citation type="submission" date="2022-01" db="EMBL/GenBank/DDBJ databases">
        <title>Novel bile acid biosynthetic pathways are enriched in the microbiome of centenarians.</title>
        <authorList>
            <person name="Sato Y."/>
            <person name="Atarashi K."/>
            <person name="Plichta R.D."/>
            <person name="Arai Y."/>
            <person name="Sasajima S."/>
            <person name="Kearney M.S."/>
            <person name="Suda W."/>
            <person name="Takeshita K."/>
            <person name="Sasaki T."/>
            <person name="Okamoto S."/>
            <person name="Skelly N.A."/>
            <person name="Okamura Y."/>
            <person name="Vlamakis H."/>
            <person name="Li Y."/>
            <person name="Tanoue T."/>
            <person name="Takei H."/>
            <person name="Nittono H."/>
            <person name="Narushima S."/>
            <person name="Irie J."/>
            <person name="Itoh H."/>
            <person name="Moriya K."/>
            <person name="Sugiura Y."/>
            <person name="Suematsu M."/>
            <person name="Moritoki N."/>
            <person name="Shibata S."/>
            <person name="Littman R.D."/>
            <person name="Fischbach A.M."/>
            <person name="Uwamino Y."/>
            <person name="Inoue T."/>
            <person name="Honda A."/>
            <person name="Hattori M."/>
            <person name="Murai T."/>
            <person name="Xavier J.R."/>
            <person name="Hirose N."/>
            <person name="Honda K."/>
        </authorList>
    </citation>
    <scope>NUCLEOTIDE SEQUENCE [LARGE SCALE GENOMIC DNA]</scope>
    <source>
        <strain evidence="6 7">CE91-St30</strain>
    </source>
</reference>
<dbReference type="InterPro" id="IPR016032">
    <property type="entry name" value="Sig_transdc_resp-reg_C-effctor"/>
</dbReference>
<dbReference type="Gene3D" id="1.10.10.10">
    <property type="entry name" value="Winged helix-like DNA-binding domain superfamily/Winged helix DNA-binding domain"/>
    <property type="match status" value="1"/>
</dbReference>
<dbReference type="PANTHER" id="PTHR44688">
    <property type="entry name" value="DNA-BINDING TRANSCRIPTIONAL ACTIVATOR DEVR_DOSR"/>
    <property type="match status" value="1"/>
</dbReference>
<feature type="transmembrane region" description="Helical" evidence="4">
    <location>
        <begin position="73"/>
        <end position="93"/>
    </location>
</feature>
<dbReference type="PROSITE" id="PS51257">
    <property type="entry name" value="PROKAR_LIPOPROTEIN"/>
    <property type="match status" value="1"/>
</dbReference>
<dbReference type="SUPFAM" id="SSF46894">
    <property type="entry name" value="C-terminal effector domain of the bipartite response regulators"/>
    <property type="match status" value="1"/>
</dbReference>
<keyword evidence="3" id="KW-0804">Transcription</keyword>
<dbReference type="InterPro" id="IPR036388">
    <property type="entry name" value="WH-like_DNA-bd_sf"/>
</dbReference>
<dbReference type="EMBL" id="AP025564">
    <property type="protein sequence ID" value="BDE96760.1"/>
    <property type="molecule type" value="Genomic_DNA"/>
</dbReference>
<organism evidence="6 7">
    <name type="scientific">Raoultibacter timonensis</name>
    <dbReference type="NCBI Taxonomy" id="1907662"/>
    <lineage>
        <taxon>Bacteria</taxon>
        <taxon>Bacillati</taxon>
        <taxon>Actinomycetota</taxon>
        <taxon>Coriobacteriia</taxon>
        <taxon>Eggerthellales</taxon>
        <taxon>Eggerthellaceae</taxon>
        <taxon>Raoultibacter</taxon>
    </lineage>
</organism>
<feature type="transmembrane region" description="Helical" evidence="4">
    <location>
        <begin position="12"/>
        <end position="37"/>
    </location>
</feature>
<feature type="transmembrane region" description="Helical" evidence="4">
    <location>
        <begin position="49"/>
        <end position="67"/>
    </location>
</feature>
<name>A0ABN6MFJ3_9ACTN</name>
<keyword evidence="7" id="KW-1185">Reference proteome</keyword>
<evidence type="ECO:0000256" key="4">
    <source>
        <dbReference type="SAM" id="Phobius"/>
    </source>
</evidence>
<evidence type="ECO:0000256" key="3">
    <source>
        <dbReference type="ARBA" id="ARBA00023163"/>
    </source>
</evidence>
<keyword evidence="1" id="KW-0805">Transcription regulation</keyword>
<feature type="domain" description="HTH luxR-type" evidence="5">
    <location>
        <begin position="131"/>
        <end position="197"/>
    </location>
</feature>
<keyword evidence="4" id="KW-1133">Transmembrane helix</keyword>
<keyword evidence="4" id="KW-0812">Transmembrane</keyword>
<dbReference type="SMART" id="SM00421">
    <property type="entry name" value="HTH_LUXR"/>
    <property type="match status" value="1"/>
</dbReference>
<evidence type="ECO:0000313" key="6">
    <source>
        <dbReference type="EMBL" id="BDE96760.1"/>
    </source>
</evidence>